<accession>A0A6N7Q331</accession>
<name>A0A6N7Q331_9BACT</name>
<dbReference type="AlphaFoldDB" id="A0A6N7Q331"/>
<dbReference type="OrthoDB" id="9808747at2"/>
<feature type="signal peptide" evidence="2">
    <location>
        <begin position="1"/>
        <end position="20"/>
    </location>
</feature>
<dbReference type="NCBIfam" id="NF038032">
    <property type="entry name" value="CehA_McbA_metalo"/>
    <property type="match status" value="1"/>
</dbReference>
<feature type="compositionally biased region" description="Low complexity" evidence="1">
    <location>
        <begin position="21"/>
        <end position="32"/>
    </location>
</feature>
<evidence type="ECO:0000313" key="3">
    <source>
        <dbReference type="EMBL" id="MRG97240.1"/>
    </source>
</evidence>
<dbReference type="RefSeq" id="WP_153824027.1">
    <property type="nucleotide sequence ID" value="NZ_WJIE01000016.1"/>
</dbReference>
<organism evidence="3 4">
    <name type="scientific">Polyangium spumosum</name>
    <dbReference type="NCBI Taxonomy" id="889282"/>
    <lineage>
        <taxon>Bacteria</taxon>
        <taxon>Pseudomonadati</taxon>
        <taxon>Myxococcota</taxon>
        <taxon>Polyangia</taxon>
        <taxon>Polyangiales</taxon>
        <taxon>Polyangiaceae</taxon>
        <taxon>Polyangium</taxon>
    </lineage>
</organism>
<dbReference type="EMBL" id="WJIE01000016">
    <property type="protein sequence ID" value="MRG97240.1"/>
    <property type="molecule type" value="Genomic_DNA"/>
</dbReference>
<dbReference type="Proteomes" id="UP000440224">
    <property type="component" value="Unassembled WGS sequence"/>
</dbReference>
<protein>
    <recommendedName>
        <fullName evidence="5">Polymerase/histidinol phosphatase N-terminal domain-containing protein</fullName>
    </recommendedName>
</protein>
<feature type="region of interest" description="Disordered" evidence="1">
    <location>
        <begin position="21"/>
        <end position="57"/>
    </location>
</feature>
<dbReference type="PROSITE" id="PS51257">
    <property type="entry name" value="PROKAR_LIPOPROTEIN"/>
    <property type="match status" value="1"/>
</dbReference>
<evidence type="ECO:0008006" key="5">
    <source>
        <dbReference type="Google" id="ProtNLM"/>
    </source>
</evidence>
<dbReference type="SUPFAM" id="SSF89550">
    <property type="entry name" value="PHP domain-like"/>
    <property type="match status" value="1"/>
</dbReference>
<dbReference type="Gene3D" id="3.20.20.140">
    <property type="entry name" value="Metal-dependent hydrolases"/>
    <property type="match status" value="1"/>
</dbReference>
<keyword evidence="4" id="KW-1185">Reference proteome</keyword>
<comment type="caution">
    <text evidence="3">The sequence shown here is derived from an EMBL/GenBank/DDBJ whole genome shotgun (WGS) entry which is preliminary data.</text>
</comment>
<feature type="chain" id="PRO_5026953039" description="Polymerase/histidinol phosphatase N-terminal domain-containing protein" evidence="2">
    <location>
        <begin position="21"/>
        <end position="827"/>
    </location>
</feature>
<proteinExistence type="predicted"/>
<gene>
    <name evidence="3" type="ORF">GF068_35735</name>
</gene>
<dbReference type="InterPro" id="IPR016195">
    <property type="entry name" value="Pol/histidinol_Pase-like"/>
</dbReference>
<evidence type="ECO:0000256" key="2">
    <source>
        <dbReference type="SAM" id="SignalP"/>
    </source>
</evidence>
<reference evidence="3 4" key="1">
    <citation type="submission" date="2019-10" db="EMBL/GenBank/DDBJ databases">
        <title>A soil myxobacterium in the family Polyangiaceae.</title>
        <authorList>
            <person name="Li Y."/>
            <person name="Wang J."/>
        </authorList>
    </citation>
    <scope>NUCLEOTIDE SEQUENCE [LARGE SCALE GENOMIC DNA]</scope>
    <source>
        <strain evidence="3 4">DSM 14734</strain>
    </source>
</reference>
<evidence type="ECO:0000256" key="1">
    <source>
        <dbReference type="SAM" id="MobiDB-lite"/>
    </source>
</evidence>
<evidence type="ECO:0000313" key="4">
    <source>
        <dbReference type="Proteomes" id="UP000440224"/>
    </source>
</evidence>
<sequence>MRLSSPFVLAFAALAASCAAAPTGPTGASASDPPEEPPAPVVPREVSLEPPRGALGTAAPVEARDKVPLKGLRVDARPGDFVLSHAGRVAVVSAKGHLVDYGLEGGADGMVSLQSVLQIGLGVAASDVVRVDLVGEKKNVVRVDRAVRGQPLSHVSFYHFGTGDALWIESAAVAAPEIEPVDPGPLGAAKRLPALAVTLGENIHWGNVPTWVEGAGAVTRALHFRAEFVARDSLGTAYALCSEEGPLFARFGSPEYGFFEAALTGERVVPVVHAGFSERRRVAVTLSDRSAGDAALALPCRAPAARRRVALPTVAARGGRVELARCDGAGRRRVYAELAADPRVVGKTDRTIELPEGCFDARLVAPGHAPGPWFRVESLAAEAARAQPIAGRLRVSVTEAGNPIPARLLVRGKDGTPDPDWGDEPVSGASLNVAYLDRGERELFVPPGKYHVALTRGFAYSAHEEDVEITAGRDVVVRAKLERVVDTKGFVSADLHLHAEPSPDAPAPLAERVRSLVSVGVDVAVATDHNAVTDYGPTIREMGLGADLVSIVGDEVTSPAWGHFNVFPMLPAAPALPWIGVLPAEIFAAARAQKPYGTSTILQVNHPRWGGIGYFELLRFDPDDVKGWLDRSPLADLGFDLLEVYNGDHSRYIAGVEPVMRDWYALLDAGFRVVGTGNSDSHKLAYHEAGLPRNLVFVGSDAKGAFSEAAFVDALRKGNVSVSGGPFVRIEVAGAGMGETIPPGEAEVTVRVDAPPWIDVDRIELVKRGKTLRTFPITGRKGPVEQRFRETFEKGDWILAIARGTRTMDAYVPGVPPLSFTNPVFVR</sequence>
<keyword evidence="2" id="KW-0732">Signal</keyword>